<reference evidence="4" key="1">
    <citation type="submission" date="2025-08" db="UniProtKB">
        <authorList>
            <consortium name="RefSeq"/>
        </authorList>
    </citation>
    <scope>IDENTIFICATION</scope>
</reference>
<evidence type="ECO:0000256" key="2">
    <source>
        <dbReference type="SAM" id="Phobius"/>
    </source>
</evidence>
<proteinExistence type="predicted"/>
<evidence type="ECO:0000256" key="1">
    <source>
        <dbReference type="SAM" id="MobiDB-lite"/>
    </source>
</evidence>
<sequence>MACLVFSPSLPAHSPSLAPVFYRNPHHVPSPLPFQSLRQKPLRIRAFVVSFALAESDSPKSLDDGDGDRDRDRDGDGNGNGNGDTLLPLLQDLADCLKLPPDYFARLPGDLRLDLNDAAFDLSSGPVLDECGQEVGEMLLNLSRAWEEADTSTSNSIASQLPSLEISLTDNVKPGKALGKRLVSAGRRFEAMGMYGQGEPQRIAQAMIKTGKLLSRGPVIITDERPKKESRMLKFGELQVELTPGKAYSGAAIGLVFGLLSWELSQGIQSIPESSLQYANDNALLLAKSLRGALLVLGYSSTVLSVFASMGLVLLGRQLSSESSSKKL</sequence>
<dbReference type="Proteomes" id="UP000504607">
    <property type="component" value="Chromosome 16"/>
</dbReference>
<dbReference type="RefSeq" id="XP_029124480.1">
    <property type="nucleotide sequence ID" value="XM_029268647.1"/>
</dbReference>
<dbReference type="PANTHER" id="PTHR36802">
    <property type="entry name" value="OS02G0815400 PROTEIN"/>
    <property type="match status" value="1"/>
</dbReference>
<gene>
    <name evidence="4" type="primary">LOC105059177</name>
</gene>
<protein>
    <submittedName>
        <fullName evidence="4">Uncharacterized protein LOC105059177</fullName>
    </submittedName>
</protein>
<organism evidence="3 4">
    <name type="scientific">Elaeis guineensis var. tenera</name>
    <name type="common">Oil palm</name>
    <dbReference type="NCBI Taxonomy" id="51953"/>
    <lineage>
        <taxon>Eukaryota</taxon>
        <taxon>Viridiplantae</taxon>
        <taxon>Streptophyta</taxon>
        <taxon>Embryophyta</taxon>
        <taxon>Tracheophyta</taxon>
        <taxon>Spermatophyta</taxon>
        <taxon>Magnoliopsida</taxon>
        <taxon>Liliopsida</taxon>
        <taxon>Arecaceae</taxon>
        <taxon>Arecoideae</taxon>
        <taxon>Cocoseae</taxon>
        <taxon>Elaeidinae</taxon>
        <taxon>Elaeis</taxon>
    </lineage>
</organism>
<keyword evidence="2" id="KW-0812">Transmembrane</keyword>
<keyword evidence="2" id="KW-0472">Membrane</keyword>
<feature type="region of interest" description="Disordered" evidence="1">
    <location>
        <begin position="57"/>
        <end position="84"/>
    </location>
</feature>
<keyword evidence="3" id="KW-1185">Reference proteome</keyword>
<evidence type="ECO:0000313" key="4">
    <source>
        <dbReference type="RefSeq" id="XP_029124480.1"/>
    </source>
</evidence>
<name>A0A8N4F4H3_ELAGV</name>
<dbReference type="PANTHER" id="PTHR36802:SF1">
    <property type="entry name" value="OS02G0815400 PROTEIN"/>
    <property type="match status" value="1"/>
</dbReference>
<evidence type="ECO:0000313" key="3">
    <source>
        <dbReference type="Proteomes" id="UP000504607"/>
    </source>
</evidence>
<accession>A0A8N4F4H3</accession>
<keyword evidence="2" id="KW-1133">Transmembrane helix</keyword>
<feature type="compositionally biased region" description="Basic and acidic residues" evidence="1">
    <location>
        <begin position="57"/>
        <end position="76"/>
    </location>
</feature>
<dbReference type="AlphaFoldDB" id="A0A8N4F4H3"/>
<dbReference type="OrthoDB" id="1923116at2759"/>
<dbReference type="GO" id="GO:0009507">
    <property type="term" value="C:chloroplast"/>
    <property type="evidence" value="ECO:0007669"/>
    <property type="project" value="TreeGrafter"/>
</dbReference>
<feature type="transmembrane region" description="Helical" evidence="2">
    <location>
        <begin position="292"/>
        <end position="316"/>
    </location>
</feature>